<sequence>MNRNKYNLGDSPTYTFENELNNVIERCTFCESCDNVQYFSGDYGLKKEFTSDYQNIVNSFKEVWKNITTLYDISADGLCKNYFENLLHIENYKNAKEVTDYCVNYEFIKDKLDKSNENCARFYYYLTGSSDLYKNTISKCHQGSGKYCLSFIDCHNYDPKLLLDNDKCKQTKKVEESLRKSEEDAVNFHPCPPGFRCIDDDFIYRSITFSDYRFISLIVLSIWAVILSFFFIYKFTPFGSPINNILRRKNIIRENMREEEFHKLLDSDSEDASTNFNNKEYRITYTHDRTF</sequence>
<dbReference type="EMBL" id="FLRD01001914">
    <property type="protein sequence ID" value="SBT58529.1"/>
    <property type="molecule type" value="Genomic_DNA"/>
</dbReference>
<dbReference type="EMBL" id="FLRE01003484">
    <property type="protein sequence ID" value="SBT59520.1"/>
    <property type="molecule type" value="Genomic_DNA"/>
</dbReference>
<evidence type="ECO:0000313" key="2">
    <source>
        <dbReference type="EMBL" id="SBT58529.1"/>
    </source>
</evidence>
<reference evidence="3" key="1">
    <citation type="submission" date="2016-05" db="EMBL/GenBank/DDBJ databases">
        <authorList>
            <person name="Lavstsen T."/>
            <person name="Jespersen J.S."/>
        </authorList>
    </citation>
    <scope>NUCLEOTIDE SEQUENCE [LARGE SCALE GENOMIC DNA]</scope>
</reference>
<gene>
    <name evidence="2" type="ORF">POVWA1_088350</name>
    <name evidence="3" type="ORF">POVWA2_097510</name>
</gene>
<accession>A0A1A9AS13</accession>
<dbReference type="Proteomes" id="UP000078555">
    <property type="component" value="Unassembled WGS sequence"/>
</dbReference>
<evidence type="ECO:0000313" key="4">
    <source>
        <dbReference type="Proteomes" id="UP000078550"/>
    </source>
</evidence>
<dbReference type="Proteomes" id="UP000078550">
    <property type="component" value="Unassembled WGS sequence"/>
</dbReference>
<keyword evidence="1" id="KW-0472">Membrane</keyword>
<proteinExistence type="predicted"/>
<feature type="transmembrane region" description="Helical" evidence="1">
    <location>
        <begin position="214"/>
        <end position="233"/>
    </location>
</feature>
<keyword evidence="1" id="KW-0812">Transmembrane</keyword>
<evidence type="ECO:0000256" key="1">
    <source>
        <dbReference type="SAM" id="Phobius"/>
    </source>
</evidence>
<keyword evidence="1" id="KW-1133">Transmembrane helix</keyword>
<keyword evidence="5" id="KW-1185">Reference proteome</keyword>
<reference evidence="4 5" key="2">
    <citation type="submission" date="2016-05" db="EMBL/GenBank/DDBJ databases">
        <authorList>
            <person name="Naeem Raeece"/>
        </authorList>
    </citation>
    <scope>NUCLEOTIDE SEQUENCE [LARGE SCALE GENOMIC DNA]</scope>
</reference>
<protein>
    <submittedName>
        <fullName evidence="3">PIR Superfamily Protein</fullName>
    </submittedName>
</protein>
<dbReference type="Pfam" id="PF05795">
    <property type="entry name" value="Plasmodium_Vir"/>
    <property type="match status" value="2"/>
</dbReference>
<dbReference type="InterPro" id="IPR008780">
    <property type="entry name" value="Plasmodium_Vir"/>
</dbReference>
<organism evidence="3 4">
    <name type="scientific">Plasmodium ovale wallikeri</name>
    <dbReference type="NCBI Taxonomy" id="864142"/>
    <lineage>
        <taxon>Eukaryota</taxon>
        <taxon>Sar</taxon>
        <taxon>Alveolata</taxon>
        <taxon>Apicomplexa</taxon>
        <taxon>Aconoidasida</taxon>
        <taxon>Haemosporida</taxon>
        <taxon>Plasmodiidae</taxon>
        <taxon>Plasmodium</taxon>
        <taxon>Plasmodium (Plasmodium)</taxon>
    </lineage>
</organism>
<name>A0A1A9AS13_PLAOA</name>
<dbReference type="AlphaFoldDB" id="A0A1A9AS13"/>
<evidence type="ECO:0000313" key="3">
    <source>
        <dbReference type="EMBL" id="SBT59520.1"/>
    </source>
</evidence>
<evidence type="ECO:0000313" key="5">
    <source>
        <dbReference type="Proteomes" id="UP000078555"/>
    </source>
</evidence>